<gene>
    <name evidence="1" type="ORF">KME32_20320</name>
</gene>
<dbReference type="Gene3D" id="3.30.160.250">
    <property type="match status" value="1"/>
</dbReference>
<accession>A0A951Q205</accession>
<sequence>MNFTIEIEQEEDGRFLAEVMHFPGVIAYGQTREEAVAKVQALALRVLADRLEHGEVTPNLR</sequence>
<dbReference type="SUPFAM" id="SSF143100">
    <property type="entry name" value="TTHA1013/TTHA0281-like"/>
    <property type="match status" value="1"/>
</dbReference>
<dbReference type="EMBL" id="JAHHHN010000013">
    <property type="protein sequence ID" value="MBW4563443.1"/>
    <property type="molecule type" value="Genomic_DNA"/>
</dbReference>
<evidence type="ECO:0000313" key="2">
    <source>
        <dbReference type="Proteomes" id="UP000715781"/>
    </source>
</evidence>
<dbReference type="Proteomes" id="UP000715781">
    <property type="component" value="Unassembled WGS sequence"/>
</dbReference>
<reference evidence="1" key="1">
    <citation type="submission" date="2021-05" db="EMBL/GenBank/DDBJ databases">
        <authorList>
            <person name="Pietrasiak N."/>
            <person name="Ward R."/>
            <person name="Stajich J.E."/>
            <person name="Kurbessoian T."/>
        </authorList>
    </citation>
    <scope>NUCLEOTIDE SEQUENCE</scope>
    <source>
        <strain evidence="1">JT2-VF2</strain>
    </source>
</reference>
<evidence type="ECO:0000313" key="1">
    <source>
        <dbReference type="EMBL" id="MBW4563443.1"/>
    </source>
</evidence>
<name>A0A951Q205_9NOST</name>
<protein>
    <submittedName>
        <fullName evidence="1">Type II toxin-antitoxin system HicB family antitoxin</fullName>
    </submittedName>
</protein>
<proteinExistence type="predicted"/>
<dbReference type="AlphaFoldDB" id="A0A951Q205"/>
<reference evidence="1" key="2">
    <citation type="journal article" date="2022" name="Microbiol. Resour. Announc.">
        <title>Metagenome Sequencing to Explore Phylogenomics of Terrestrial Cyanobacteria.</title>
        <authorList>
            <person name="Ward R.D."/>
            <person name="Stajich J.E."/>
            <person name="Johansen J.R."/>
            <person name="Huntemann M."/>
            <person name="Clum A."/>
            <person name="Foster B."/>
            <person name="Foster B."/>
            <person name="Roux S."/>
            <person name="Palaniappan K."/>
            <person name="Varghese N."/>
            <person name="Mukherjee S."/>
            <person name="Reddy T.B.K."/>
            <person name="Daum C."/>
            <person name="Copeland A."/>
            <person name="Chen I.A."/>
            <person name="Ivanova N.N."/>
            <person name="Kyrpides N.C."/>
            <person name="Shapiro N."/>
            <person name="Eloe-Fadrosh E.A."/>
            <person name="Pietrasiak N."/>
        </authorList>
    </citation>
    <scope>NUCLEOTIDE SEQUENCE</scope>
    <source>
        <strain evidence="1">JT2-VF2</strain>
    </source>
</reference>
<dbReference type="InterPro" id="IPR035069">
    <property type="entry name" value="TTHA1013/TTHA0281-like"/>
</dbReference>
<organism evidence="1 2">
    <name type="scientific">Mojavia pulchra JT2-VF2</name>
    <dbReference type="NCBI Taxonomy" id="287848"/>
    <lineage>
        <taxon>Bacteria</taxon>
        <taxon>Bacillati</taxon>
        <taxon>Cyanobacteriota</taxon>
        <taxon>Cyanophyceae</taxon>
        <taxon>Nostocales</taxon>
        <taxon>Nostocaceae</taxon>
    </lineage>
</organism>
<comment type="caution">
    <text evidence="1">The sequence shown here is derived from an EMBL/GenBank/DDBJ whole genome shotgun (WGS) entry which is preliminary data.</text>
</comment>